<dbReference type="InterPro" id="IPR036038">
    <property type="entry name" value="Aminotransferase-like"/>
</dbReference>
<comment type="pathway">
    <text evidence="5">Amino-acid biosynthesis; L-leucine biosynthesis; L-leucine from 3-methyl-2-oxobutanoate: step 4/4.</text>
</comment>
<evidence type="ECO:0000313" key="15">
    <source>
        <dbReference type="Proteomes" id="UP000024816"/>
    </source>
</evidence>
<dbReference type="OrthoDB" id="9805628at2"/>
<dbReference type="PATRIC" id="fig|1280952.3.peg.487"/>
<dbReference type="GO" id="GO:0008652">
    <property type="term" value="P:amino acid biosynthetic process"/>
    <property type="evidence" value="ECO:0007669"/>
    <property type="project" value="UniProtKB-ARBA"/>
</dbReference>
<dbReference type="RefSeq" id="WP_051597266.1">
    <property type="nucleotide sequence ID" value="NZ_ARYJ01000001.1"/>
</dbReference>
<dbReference type="Proteomes" id="UP000024816">
    <property type="component" value="Unassembled WGS sequence"/>
</dbReference>
<dbReference type="PANTHER" id="PTHR42743:SF11">
    <property type="entry name" value="AMINODEOXYCHORISMATE LYASE"/>
    <property type="match status" value="1"/>
</dbReference>
<keyword evidence="10" id="KW-0028">Amino-acid biosynthesis</keyword>
<evidence type="ECO:0000256" key="2">
    <source>
        <dbReference type="ARBA" id="ARBA00003109"/>
    </source>
</evidence>
<evidence type="ECO:0000256" key="1">
    <source>
        <dbReference type="ARBA" id="ARBA00001933"/>
    </source>
</evidence>
<keyword evidence="15" id="KW-1185">Reference proteome</keyword>
<dbReference type="FunFam" id="3.20.10.10:FF:000002">
    <property type="entry name" value="D-alanine aminotransferase"/>
    <property type="match status" value="1"/>
</dbReference>
<dbReference type="PANTHER" id="PTHR42743">
    <property type="entry name" value="AMINO-ACID AMINOTRANSFERASE"/>
    <property type="match status" value="1"/>
</dbReference>
<dbReference type="EC" id="2.6.1.42" evidence="7"/>
<evidence type="ECO:0000256" key="4">
    <source>
        <dbReference type="ARBA" id="ARBA00004931"/>
    </source>
</evidence>
<dbReference type="SUPFAM" id="SSF56752">
    <property type="entry name" value="D-aminoacid aminotransferase-like PLP-dependent enzymes"/>
    <property type="match status" value="1"/>
</dbReference>
<dbReference type="Gene3D" id="3.30.470.10">
    <property type="match status" value="1"/>
</dbReference>
<accession>A0A059FL34</accession>
<comment type="similarity">
    <text evidence="6">Belongs to the class-IV pyridoxal-phosphate-dependent aminotransferase family.</text>
</comment>
<dbReference type="GO" id="GO:0005829">
    <property type="term" value="C:cytosol"/>
    <property type="evidence" value="ECO:0007669"/>
    <property type="project" value="TreeGrafter"/>
</dbReference>
<keyword evidence="14" id="KW-0808">Transferase</keyword>
<evidence type="ECO:0000256" key="5">
    <source>
        <dbReference type="ARBA" id="ARBA00005072"/>
    </source>
</evidence>
<dbReference type="InterPro" id="IPR050571">
    <property type="entry name" value="Class-IV_PLP-Dep_Aminotrnsfr"/>
</dbReference>
<comment type="function">
    <text evidence="2">Acts on leucine, isoleucine and valine.</text>
</comment>
<keyword evidence="10" id="KW-0100">Branched-chain amino acid biosynthesis</keyword>
<keyword evidence="9" id="KW-0663">Pyridoxal phosphate</keyword>
<evidence type="ECO:0000256" key="11">
    <source>
        <dbReference type="ARBA" id="ARBA00048212"/>
    </source>
</evidence>
<evidence type="ECO:0000256" key="7">
    <source>
        <dbReference type="ARBA" id="ARBA00013053"/>
    </source>
</evidence>
<comment type="caution">
    <text evidence="14">The sequence shown here is derived from an EMBL/GenBank/DDBJ whole genome shotgun (WGS) entry which is preliminary data.</text>
</comment>
<evidence type="ECO:0000256" key="6">
    <source>
        <dbReference type="ARBA" id="ARBA00009320"/>
    </source>
</evidence>
<comment type="cofactor">
    <cofactor evidence="1">
        <name>pyridoxal 5'-phosphate</name>
        <dbReference type="ChEBI" id="CHEBI:597326"/>
    </cofactor>
</comment>
<proteinExistence type="inferred from homology"/>
<dbReference type="InterPro" id="IPR043131">
    <property type="entry name" value="BCAT-like_N"/>
</dbReference>
<dbReference type="STRING" id="1280952.HJA_02410"/>
<dbReference type="EMBL" id="ARYJ01000001">
    <property type="protein sequence ID" value="KCZ91354.1"/>
    <property type="molecule type" value="Genomic_DNA"/>
</dbReference>
<evidence type="ECO:0000256" key="9">
    <source>
        <dbReference type="ARBA" id="ARBA00022898"/>
    </source>
</evidence>
<dbReference type="Gene3D" id="3.20.10.10">
    <property type="entry name" value="D-amino Acid Aminotransferase, subunit A, domain 2"/>
    <property type="match status" value="1"/>
</dbReference>
<dbReference type="GO" id="GO:0004084">
    <property type="term" value="F:branched-chain-amino-acid transaminase activity"/>
    <property type="evidence" value="ECO:0007669"/>
    <property type="project" value="UniProtKB-EC"/>
</dbReference>
<comment type="catalytic activity">
    <reaction evidence="13">
        <text>L-leucine + 2-oxoglutarate = 4-methyl-2-oxopentanoate + L-glutamate</text>
        <dbReference type="Rhea" id="RHEA:18321"/>
        <dbReference type="ChEBI" id="CHEBI:16810"/>
        <dbReference type="ChEBI" id="CHEBI:17865"/>
        <dbReference type="ChEBI" id="CHEBI:29985"/>
        <dbReference type="ChEBI" id="CHEBI:57427"/>
        <dbReference type="EC" id="2.6.1.42"/>
    </reaction>
</comment>
<dbReference type="eggNOG" id="COG0115">
    <property type="taxonomic scope" value="Bacteria"/>
</dbReference>
<evidence type="ECO:0000256" key="10">
    <source>
        <dbReference type="ARBA" id="ARBA00023304"/>
    </source>
</evidence>
<protein>
    <recommendedName>
        <fullName evidence="8">Probable branched-chain-amino-acid aminotransferase</fullName>
        <ecNumber evidence="7">2.6.1.42</ecNumber>
    </recommendedName>
</protein>
<dbReference type="Pfam" id="PF01063">
    <property type="entry name" value="Aminotran_4"/>
    <property type="match status" value="1"/>
</dbReference>
<gene>
    <name evidence="14" type="ORF">HJA_02410</name>
</gene>
<organism evidence="14 15">
    <name type="scientific">Hyphomonas jannaschiana VP2</name>
    <dbReference type="NCBI Taxonomy" id="1280952"/>
    <lineage>
        <taxon>Bacteria</taxon>
        <taxon>Pseudomonadati</taxon>
        <taxon>Pseudomonadota</taxon>
        <taxon>Alphaproteobacteria</taxon>
        <taxon>Hyphomonadales</taxon>
        <taxon>Hyphomonadaceae</taxon>
        <taxon>Hyphomonas</taxon>
    </lineage>
</organism>
<comment type="pathway">
    <text evidence="3">Amino-acid biosynthesis; L-isoleucine biosynthesis; L-isoleucine from 2-oxobutanoate: step 4/4.</text>
</comment>
<comment type="pathway">
    <text evidence="4">Amino-acid biosynthesis; L-valine biosynthesis; L-valine from pyruvate: step 4/4.</text>
</comment>
<evidence type="ECO:0000313" key="14">
    <source>
        <dbReference type="EMBL" id="KCZ91354.1"/>
    </source>
</evidence>
<reference evidence="14 15" key="1">
    <citation type="journal article" date="2014" name="Antonie Van Leeuwenhoek">
        <title>Hyphomonas beringensis sp. nov. and Hyphomonas chukchiensis sp. nov., isolated from surface seawater of the Bering Sea and Chukchi Sea.</title>
        <authorList>
            <person name="Li C."/>
            <person name="Lai Q."/>
            <person name="Li G."/>
            <person name="Dong C."/>
            <person name="Wang J."/>
            <person name="Liao Y."/>
            <person name="Shao Z."/>
        </authorList>
    </citation>
    <scope>NUCLEOTIDE SEQUENCE [LARGE SCALE GENOMIC DNA]</scope>
    <source>
        <strain evidence="14 15">VP2</strain>
    </source>
</reference>
<comment type="catalytic activity">
    <reaction evidence="12">
        <text>L-isoleucine + 2-oxoglutarate = (S)-3-methyl-2-oxopentanoate + L-glutamate</text>
        <dbReference type="Rhea" id="RHEA:24801"/>
        <dbReference type="ChEBI" id="CHEBI:16810"/>
        <dbReference type="ChEBI" id="CHEBI:29985"/>
        <dbReference type="ChEBI" id="CHEBI:35146"/>
        <dbReference type="ChEBI" id="CHEBI:58045"/>
        <dbReference type="EC" id="2.6.1.42"/>
    </reaction>
</comment>
<comment type="catalytic activity">
    <reaction evidence="11">
        <text>L-valine + 2-oxoglutarate = 3-methyl-2-oxobutanoate + L-glutamate</text>
        <dbReference type="Rhea" id="RHEA:24813"/>
        <dbReference type="ChEBI" id="CHEBI:11851"/>
        <dbReference type="ChEBI" id="CHEBI:16810"/>
        <dbReference type="ChEBI" id="CHEBI:29985"/>
        <dbReference type="ChEBI" id="CHEBI:57762"/>
        <dbReference type="EC" id="2.6.1.42"/>
    </reaction>
</comment>
<dbReference type="InterPro" id="IPR001544">
    <property type="entry name" value="Aminotrans_IV"/>
</dbReference>
<evidence type="ECO:0000256" key="8">
    <source>
        <dbReference type="ARBA" id="ARBA00014472"/>
    </source>
</evidence>
<evidence type="ECO:0000256" key="3">
    <source>
        <dbReference type="ARBA" id="ARBA00004824"/>
    </source>
</evidence>
<dbReference type="AlphaFoldDB" id="A0A059FL34"/>
<dbReference type="GO" id="GO:0009082">
    <property type="term" value="P:branched-chain amino acid biosynthetic process"/>
    <property type="evidence" value="ECO:0007669"/>
    <property type="project" value="UniProtKB-KW"/>
</dbReference>
<name>A0A059FL34_9PROT</name>
<evidence type="ECO:0000256" key="12">
    <source>
        <dbReference type="ARBA" id="ARBA00048798"/>
    </source>
</evidence>
<evidence type="ECO:0000256" key="13">
    <source>
        <dbReference type="ARBA" id="ARBA00049229"/>
    </source>
</evidence>
<dbReference type="InterPro" id="IPR043132">
    <property type="entry name" value="BCAT-like_C"/>
</dbReference>
<keyword evidence="14" id="KW-0032">Aminotransferase</keyword>
<sequence>MTIGRTVYLNGNYCPVEDATISPFDRGFLFAHAAYEVTSVYDGRFIDLEGHLSRLRRTLEGISIPNPYSDEKWAEIHSDLVDRNGMEEGTVYLEVTAGDYGLRDFAGPETFTPTVFVYADARPLIGDLARDGIRAITLGDTRWKRRDMKTVQLLSQALAYRAARQEGAETAFMIEDGLVTEAASANAWIVDADGKLITRELSHAILPGITRAGIVSLLKKEGLEVVERAFTPEEAVSAKEVFTTSSGAIVAPVVAIDGKPVGDGRPGQVTRRVQRLYYEAMGADVAAVAPWVLG</sequence>